<name>A0A432ZST5_9GAMM</name>
<dbReference type="Proteomes" id="UP000287996">
    <property type="component" value="Unassembled WGS sequence"/>
</dbReference>
<dbReference type="InterPro" id="IPR023170">
    <property type="entry name" value="HhH_base_excis_C"/>
</dbReference>
<evidence type="ECO:0000313" key="6">
    <source>
        <dbReference type="Proteomes" id="UP000287996"/>
    </source>
</evidence>
<dbReference type="EMBL" id="PIQH01000002">
    <property type="protein sequence ID" value="RUO80949.1"/>
    <property type="molecule type" value="Genomic_DNA"/>
</dbReference>
<sequence>MIKPFYYQLNEVVEKRLIPDPKDNFMNGLTWGEAHEFFTPCYWLTQYWMNGFDRMSESKYKSNATLTEELTFCLLGGFGVTAELATAAFERCKEVGLIDNYETDPRCWEDYLSHPLKLEGKSRRYRYPRQKSKYLSSAMKVLKSCNWNHLKGKQLRDRLLTLKGVGPKTASWIVRNLEDSDEVAILDIHLIRAGIITGIFKPEHNVDKHYTEMESIFIEFCRKLGAQPSRLDCLIWDQMREIGPLGLRLFERAMHKPKNRAELISLSVEEKQLQLV</sequence>
<gene>
    <name evidence="5" type="ORF">CWI84_02215</name>
</gene>
<dbReference type="RefSeq" id="WP_126840955.1">
    <property type="nucleotide sequence ID" value="NZ_PIQH01000002.1"/>
</dbReference>
<dbReference type="Gene3D" id="1.10.340.30">
    <property type="entry name" value="Hypothetical protein, domain 2"/>
    <property type="match status" value="1"/>
</dbReference>
<protein>
    <submittedName>
        <fullName evidence="5">8-oxoguanine DNA glycosylase</fullName>
    </submittedName>
</protein>
<dbReference type="GO" id="GO:0006281">
    <property type="term" value="P:DNA repair"/>
    <property type="evidence" value="ECO:0007669"/>
    <property type="project" value="UniProtKB-KW"/>
</dbReference>
<evidence type="ECO:0000313" key="5">
    <source>
        <dbReference type="EMBL" id="RUO80949.1"/>
    </source>
</evidence>
<reference evidence="5 6" key="1">
    <citation type="journal article" date="2011" name="Front. Microbiol.">
        <title>Genomic signatures of strain selection and enhancement in Bacillus atrophaeus var. globigii, a historical biowarfare simulant.</title>
        <authorList>
            <person name="Gibbons H.S."/>
            <person name="Broomall S.M."/>
            <person name="McNew L.A."/>
            <person name="Daligault H."/>
            <person name="Chapman C."/>
            <person name="Bruce D."/>
            <person name="Karavis M."/>
            <person name="Krepps M."/>
            <person name="McGregor P.A."/>
            <person name="Hong C."/>
            <person name="Park K.H."/>
            <person name="Akmal A."/>
            <person name="Feldman A."/>
            <person name="Lin J.S."/>
            <person name="Chang W.E."/>
            <person name="Higgs B.W."/>
            <person name="Demirev P."/>
            <person name="Lindquist J."/>
            <person name="Liem A."/>
            <person name="Fochler E."/>
            <person name="Read T.D."/>
            <person name="Tapia R."/>
            <person name="Johnson S."/>
            <person name="Bishop-Lilly K.A."/>
            <person name="Detter C."/>
            <person name="Han C."/>
            <person name="Sozhamannan S."/>
            <person name="Rosenzweig C.N."/>
            <person name="Skowronski E.W."/>
        </authorList>
    </citation>
    <scope>NUCLEOTIDE SEQUENCE [LARGE SCALE GENOMIC DNA]</scope>
    <source>
        <strain evidence="5 6">CC-PW-9</strain>
    </source>
</reference>
<keyword evidence="2" id="KW-0378">Hydrolase</keyword>
<keyword evidence="3" id="KW-0234">DNA repair</keyword>
<keyword evidence="6" id="KW-1185">Reference proteome</keyword>
<dbReference type="GO" id="GO:0016799">
    <property type="term" value="F:hydrolase activity, hydrolyzing N-glycosyl compounds"/>
    <property type="evidence" value="ECO:0007669"/>
    <property type="project" value="InterPro"/>
</dbReference>
<keyword evidence="4" id="KW-0326">Glycosidase</keyword>
<evidence type="ECO:0000256" key="3">
    <source>
        <dbReference type="ARBA" id="ARBA00023204"/>
    </source>
</evidence>
<accession>A0A432ZST5</accession>
<evidence type="ECO:0000256" key="1">
    <source>
        <dbReference type="ARBA" id="ARBA00022763"/>
    </source>
</evidence>
<proteinExistence type="predicted"/>
<evidence type="ECO:0000256" key="2">
    <source>
        <dbReference type="ARBA" id="ARBA00022801"/>
    </source>
</evidence>
<organism evidence="5 6">
    <name type="scientific">Idiomarina tyrosinivorans</name>
    <dbReference type="NCBI Taxonomy" id="1445662"/>
    <lineage>
        <taxon>Bacteria</taxon>
        <taxon>Pseudomonadati</taxon>
        <taxon>Pseudomonadota</taxon>
        <taxon>Gammaproteobacteria</taxon>
        <taxon>Alteromonadales</taxon>
        <taxon>Idiomarinaceae</taxon>
        <taxon>Idiomarina</taxon>
    </lineage>
</organism>
<dbReference type="Pfam" id="PF22175">
    <property type="entry name" value="Ogg-HhH"/>
    <property type="match status" value="1"/>
</dbReference>
<keyword evidence="1" id="KW-0227">DNA damage</keyword>
<evidence type="ECO:0000256" key="4">
    <source>
        <dbReference type="ARBA" id="ARBA00023295"/>
    </source>
</evidence>
<dbReference type="Gene3D" id="1.10.1670.10">
    <property type="entry name" value="Helix-hairpin-Helix base-excision DNA repair enzymes (C-terminal)"/>
    <property type="match status" value="1"/>
</dbReference>
<dbReference type="AlphaFoldDB" id="A0A432ZST5"/>
<dbReference type="InterPro" id="IPR012092">
    <property type="entry name" value="DNA_glyclase/AP_lyase_Ogg"/>
</dbReference>
<dbReference type="SUPFAM" id="SSF48150">
    <property type="entry name" value="DNA-glycosylase"/>
    <property type="match status" value="1"/>
</dbReference>
<comment type="caution">
    <text evidence="5">The sequence shown here is derived from an EMBL/GenBank/DDBJ whole genome shotgun (WGS) entry which is preliminary data.</text>
</comment>
<dbReference type="InterPro" id="IPR011257">
    <property type="entry name" value="DNA_glycosylase"/>
</dbReference>
<dbReference type="OrthoDB" id="12078at2"/>
<dbReference type="GO" id="GO:0003906">
    <property type="term" value="F:DNA-(apurinic or apyrimidinic site) endonuclease activity"/>
    <property type="evidence" value="ECO:0007669"/>
    <property type="project" value="InterPro"/>
</dbReference>